<dbReference type="InterPro" id="IPR005331">
    <property type="entry name" value="Sulfotransferase"/>
</dbReference>
<evidence type="ECO:0000313" key="1">
    <source>
        <dbReference type="EMBL" id="OIQ65025.1"/>
    </source>
</evidence>
<dbReference type="GO" id="GO:0008146">
    <property type="term" value="F:sulfotransferase activity"/>
    <property type="evidence" value="ECO:0007669"/>
    <property type="project" value="InterPro"/>
</dbReference>
<dbReference type="GO" id="GO:0016020">
    <property type="term" value="C:membrane"/>
    <property type="evidence" value="ECO:0007669"/>
    <property type="project" value="InterPro"/>
</dbReference>
<proteinExistence type="predicted"/>
<organism evidence="1">
    <name type="scientific">mine drainage metagenome</name>
    <dbReference type="NCBI Taxonomy" id="410659"/>
    <lineage>
        <taxon>unclassified sequences</taxon>
        <taxon>metagenomes</taxon>
        <taxon>ecological metagenomes</taxon>
    </lineage>
</organism>
<dbReference type="AlphaFoldDB" id="A0A1J5P0F1"/>
<gene>
    <name evidence="1" type="ORF">GALL_534200</name>
</gene>
<comment type="caution">
    <text evidence="1">The sequence shown here is derived from an EMBL/GenBank/DDBJ whole genome shotgun (WGS) entry which is preliminary data.</text>
</comment>
<accession>A0A1J5P0F1</accession>
<reference evidence="1" key="1">
    <citation type="submission" date="2016-10" db="EMBL/GenBank/DDBJ databases">
        <title>Sequence of Gallionella enrichment culture.</title>
        <authorList>
            <person name="Poehlein A."/>
            <person name="Muehling M."/>
            <person name="Daniel R."/>
        </authorList>
    </citation>
    <scope>NUCLEOTIDE SEQUENCE</scope>
</reference>
<sequence length="152" mass="18716">MINQYFKFGFVRNPYDRFISYYFFTQQPKNILQAANIDRLKNILNKTNIEKTILLRPQHKFLINDEGLLVLDFIGKVETFKEDLYTVFGKLNLPEPQYYQINQSKHFNYLNYYDEELIDMINYYYKYDFELLKYPFAEKIKENKIFQERPHK</sequence>
<keyword evidence="1" id="KW-0808">Transferase</keyword>
<name>A0A1J5P0F1_9ZZZZ</name>
<dbReference type="EMBL" id="MLJW01007650">
    <property type="protein sequence ID" value="OIQ65025.1"/>
    <property type="molecule type" value="Genomic_DNA"/>
</dbReference>
<protein>
    <submittedName>
        <fullName evidence="1">Sulfotransferase family protein</fullName>
    </submittedName>
</protein>
<dbReference type="Pfam" id="PF03567">
    <property type="entry name" value="Sulfotransfer_2"/>
    <property type="match status" value="1"/>
</dbReference>